<accession>A0A3S5AC65</accession>
<dbReference type="AlphaFoldDB" id="A0A3S5AC65"/>
<feature type="region of interest" description="Disordered" evidence="1">
    <location>
        <begin position="309"/>
        <end position="335"/>
    </location>
</feature>
<proteinExistence type="predicted"/>
<keyword evidence="3" id="KW-1185">Reference proteome</keyword>
<sequence length="509" mass="56238">MRKISCPLRLDPAPTAEKYENDFCIGCQRFEQPKQGLVIASGGDLSDRDDGKNKAQHLAIDLRQLTPFSRNALEAKIHSDKVVSERVFSQTQDLCCPLIGLSSSEPAFVDSDLDSRVGGHFGQQSALTNSLNWSAEKELAQTPNYLQMEIQMEVDEEVGEHLLGRGLPADALGLPFGRHNTPLSSTSSLSSSLNISSPQSPPTMNSKMAMSIENLATDLQAHMADSLSEKEHHVRSVRLRLRNHLFSHADGFDSESQLHSQLDSISSNTTSKLGSIAQNGAEVTVDFGTGDGSTDRITQHETNFATTLLSSSKPTLSGSQGTNPISSKRHLRPGLSPWWRRQQRRPNYPQYPHLKQPKFKVNMSSSDSWLATSRSAVTTANAAVLQPLHQTRLPVVTMAGHTWTKKRAPSVADCHLDATYRRLSGQALRVTGKAEQTTSWQRLSWPPLRQPEASHSCQLCVEAPSLADKLDQLRLGQIVPESDREQSLDDCWQVKSYVYRPRSDSLLIS</sequence>
<gene>
    <name evidence="2" type="ORF">PXEA_LOCUS5955</name>
</gene>
<evidence type="ECO:0000256" key="1">
    <source>
        <dbReference type="SAM" id="MobiDB-lite"/>
    </source>
</evidence>
<protein>
    <submittedName>
        <fullName evidence="2">Uncharacterized protein</fullName>
    </submittedName>
</protein>
<feature type="region of interest" description="Disordered" evidence="1">
    <location>
        <begin position="183"/>
        <end position="205"/>
    </location>
</feature>
<feature type="compositionally biased region" description="Low complexity" evidence="1">
    <location>
        <begin position="183"/>
        <end position="198"/>
    </location>
</feature>
<evidence type="ECO:0000313" key="2">
    <source>
        <dbReference type="EMBL" id="VEL12515.1"/>
    </source>
</evidence>
<reference evidence="2" key="1">
    <citation type="submission" date="2018-11" db="EMBL/GenBank/DDBJ databases">
        <authorList>
            <consortium name="Pathogen Informatics"/>
        </authorList>
    </citation>
    <scope>NUCLEOTIDE SEQUENCE</scope>
</reference>
<feature type="compositionally biased region" description="Low complexity" evidence="1">
    <location>
        <begin position="309"/>
        <end position="319"/>
    </location>
</feature>
<dbReference type="EMBL" id="CAAALY010014996">
    <property type="protein sequence ID" value="VEL12515.1"/>
    <property type="molecule type" value="Genomic_DNA"/>
</dbReference>
<dbReference type="Proteomes" id="UP000784294">
    <property type="component" value="Unassembled WGS sequence"/>
</dbReference>
<name>A0A3S5AC65_9PLAT</name>
<comment type="caution">
    <text evidence="2">The sequence shown here is derived from an EMBL/GenBank/DDBJ whole genome shotgun (WGS) entry which is preliminary data.</text>
</comment>
<organism evidence="2 3">
    <name type="scientific">Protopolystoma xenopodis</name>
    <dbReference type="NCBI Taxonomy" id="117903"/>
    <lineage>
        <taxon>Eukaryota</taxon>
        <taxon>Metazoa</taxon>
        <taxon>Spiralia</taxon>
        <taxon>Lophotrochozoa</taxon>
        <taxon>Platyhelminthes</taxon>
        <taxon>Monogenea</taxon>
        <taxon>Polyopisthocotylea</taxon>
        <taxon>Polystomatidea</taxon>
        <taxon>Polystomatidae</taxon>
        <taxon>Protopolystoma</taxon>
    </lineage>
</organism>
<evidence type="ECO:0000313" key="3">
    <source>
        <dbReference type="Proteomes" id="UP000784294"/>
    </source>
</evidence>